<dbReference type="PANTHER" id="PTHR43681:SF1">
    <property type="entry name" value="SARCALUMENIN"/>
    <property type="match status" value="1"/>
</dbReference>
<dbReference type="InterPro" id="IPR045063">
    <property type="entry name" value="Dynamin_N"/>
</dbReference>
<dbReference type="PANTHER" id="PTHR43681">
    <property type="entry name" value="TRANSMEMBRANE GTPASE FZO"/>
    <property type="match status" value="1"/>
</dbReference>
<accession>A0A9D2NMB6</accession>
<evidence type="ECO:0000256" key="1">
    <source>
        <dbReference type="SAM" id="Coils"/>
    </source>
</evidence>
<dbReference type="Pfam" id="PF00350">
    <property type="entry name" value="Dynamin_N"/>
    <property type="match status" value="1"/>
</dbReference>
<sequence length="586" mass="67827">MNIQHRITYDPDEIIRILEKYIDRLKIFRFDSRYRSLLGETFTELLSRWETDILNRKNDPFTLVVCGEFKRGKSSLINALLGEEVVPVNVTTETVTLNRITYGAHSNEAVLQGGRHMHLSDAEMQKENLEKLMRQEKIPFRQIEVKRPIEFLKYAAVIDTPGLGDSMQDFSELVEDALTQADAVLYVFSVNYPLSQTEQLFLKTMIVPQKYTDLLLVGNYLDMLESTKDYERMNNLLVSRIQNLLPDQKPWLVSALDEQCRQMGEQRPNPDMEHELEAHFDRFREKIRQMVEEKKETILPDRMQRLMRGMAAELSESLNALEEGLEMSSQDVQAAMERVQEQKEQQIRTQEEAGQRIDRLLDQSVEECRAWMGELLDKMQQEVKTLTDVPASELSKYYTFYCIDTIQEGMDKCIEHHTLCLYDLLEEISGELSAKLSRTSVNHSYGFRFTMDNHTWTKGDNVSYIVSKIGGMALLSLVADGITGAMRQKEMEKKTPDILNSVYKQYGDLRASVDQAIDSVYGRLGENAKKQLAEYYGEKIRAAQEQVEQSAMVARQDEEHKEEIREAISEIRKILDEIQEELEGMS</sequence>
<dbReference type="AlphaFoldDB" id="A0A9D2NMB6"/>
<dbReference type="EMBL" id="DWWO01000015">
    <property type="protein sequence ID" value="HJC33258.1"/>
    <property type="molecule type" value="Genomic_DNA"/>
</dbReference>
<feature type="coiled-coil region" evidence="1">
    <location>
        <begin position="311"/>
        <end position="356"/>
    </location>
</feature>
<organism evidence="3 4">
    <name type="scientific">Candidatus Mediterraneibacter faecipullorum</name>
    <dbReference type="NCBI Taxonomy" id="2838670"/>
    <lineage>
        <taxon>Bacteria</taxon>
        <taxon>Bacillati</taxon>
        <taxon>Bacillota</taxon>
        <taxon>Clostridia</taxon>
        <taxon>Lachnospirales</taxon>
        <taxon>Lachnospiraceae</taxon>
        <taxon>Mediterraneibacter</taxon>
    </lineage>
</organism>
<reference evidence="3" key="1">
    <citation type="journal article" date="2021" name="PeerJ">
        <title>Extensive microbial diversity within the chicken gut microbiome revealed by metagenomics and culture.</title>
        <authorList>
            <person name="Gilroy R."/>
            <person name="Ravi A."/>
            <person name="Getino M."/>
            <person name="Pursley I."/>
            <person name="Horton D.L."/>
            <person name="Alikhan N.F."/>
            <person name="Baker D."/>
            <person name="Gharbi K."/>
            <person name="Hall N."/>
            <person name="Watson M."/>
            <person name="Adriaenssens E.M."/>
            <person name="Foster-Nyarko E."/>
            <person name="Jarju S."/>
            <person name="Secka A."/>
            <person name="Antonio M."/>
            <person name="Oren A."/>
            <person name="Chaudhuri R.R."/>
            <person name="La Ragione R."/>
            <person name="Hildebrand F."/>
            <person name="Pallen M.J."/>
        </authorList>
    </citation>
    <scope>NUCLEOTIDE SEQUENCE</scope>
    <source>
        <strain evidence="3">ChiW19-954</strain>
    </source>
</reference>
<feature type="domain" description="Dynamin N-terminal" evidence="2">
    <location>
        <begin position="63"/>
        <end position="210"/>
    </location>
</feature>
<dbReference type="Proteomes" id="UP000823890">
    <property type="component" value="Unassembled WGS sequence"/>
</dbReference>
<gene>
    <name evidence="3" type="ORF">H9758_01535</name>
</gene>
<keyword evidence="1" id="KW-0175">Coiled coil</keyword>
<protein>
    <submittedName>
        <fullName evidence="3">Dynamin family protein</fullName>
    </submittedName>
</protein>
<name>A0A9D2NMB6_9FIRM</name>
<comment type="caution">
    <text evidence="3">The sequence shown here is derived from an EMBL/GenBank/DDBJ whole genome shotgun (WGS) entry which is preliminary data.</text>
</comment>
<dbReference type="SUPFAM" id="SSF52540">
    <property type="entry name" value="P-loop containing nucleoside triphosphate hydrolases"/>
    <property type="match status" value="1"/>
</dbReference>
<evidence type="ECO:0000313" key="3">
    <source>
        <dbReference type="EMBL" id="HJC33258.1"/>
    </source>
</evidence>
<dbReference type="Gene3D" id="3.40.50.300">
    <property type="entry name" value="P-loop containing nucleotide triphosphate hydrolases"/>
    <property type="match status" value="1"/>
</dbReference>
<evidence type="ECO:0000259" key="2">
    <source>
        <dbReference type="Pfam" id="PF00350"/>
    </source>
</evidence>
<dbReference type="InterPro" id="IPR051943">
    <property type="entry name" value="TRAFAC_Dynamin-like_GTPase"/>
</dbReference>
<evidence type="ECO:0000313" key="4">
    <source>
        <dbReference type="Proteomes" id="UP000823890"/>
    </source>
</evidence>
<proteinExistence type="predicted"/>
<reference evidence="3" key="2">
    <citation type="submission" date="2021-04" db="EMBL/GenBank/DDBJ databases">
        <authorList>
            <person name="Gilroy R."/>
        </authorList>
    </citation>
    <scope>NUCLEOTIDE SEQUENCE</scope>
    <source>
        <strain evidence="3">ChiW19-954</strain>
    </source>
</reference>
<dbReference type="InterPro" id="IPR027417">
    <property type="entry name" value="P-loop_NTPase"/>
</dbReference>